<evidence type="ECO:0000313" key="9">
    <source>
        <dbReference type="EMBL" id="AEX28369.1"/>
    </source>
</evidence>
<accession>H2E9I3</accession>
<evidence type="ECO:0000256" key="6">
    <source>
        <dbReference type="ARBA" id="ARBA00022953"/>
    </source>
</evidence>
<dbReference type="Gene3D" id="3.40.50.2000">
    <property type="entry name" value="Glycogen Phosphorylase B"/>
    <property type="match status" value="1"/>
</dbReference>
<dbReference type="PANTHER" id="PTHR48050:SF13">
    <property type="entry name" value="STEROL 3-BETA-GLUCOSYLTRANSFERASE UGT80A2"/>
    <property type="match status" value="1"/>
</dbReference>
<dbReference type="Gene3D" id="3.90.550.20">
    <property type="match status" value="1"/>
</dbReference>
<dbReference type="GO" id="GO:0003968">
    <property type="term" value="F:RNA-directed RNA polymerase activity"/>
    <property type="evidence" value="ECO:0007669"/>
    <property type="project" value="UniProtKB-KW"/>
</dbReference>
<sequence>MEKYKSRFTKNNELPMIPAIRGERYAKDLHYGLADSRPEGKLMDDKINLGELSPLDVARLYYNVLRLKRCIVNVSKFSIAELEALVKHEALNDDEMIFEEDFELEDLPVIQICKGKSKDTIPVLQMIKRVVMKYGGYRGYFTAMQQLETTDMPLLAVEDGSYEIKNRQFNPIKVCSLCDSICHYSQYERGLKTVHKSLQKYKPKSKVLEDEMRTVIDSKQHSVPWRCGLCFTDLNVRIIFSEERKTLAIEIIMKHLFVIAGNLDELLKLGYGDSYEDLTNDEKYSIKTNDHMVVNEYFYHLQRKIIPVGQDLEKVSEQAISAVINGCHFKALSKYNSIKPELIAEVSTLTQLCRQFMQGTEVVCIGDILPTITKKGYHQWYKDEHFYQLEGGTACANKLICSHAGPFKVFGSFGALKLTISQILNMVDKQRSMSIIMPIRAETNTLNDKTGKFVNDDCRTILHLDGDTVGYELRKDTYHLLSNFDIIYCNHNYYMVNTIKKLPLTQLVTVTGPYHDFNNISALRVRVIDRLTIKLPLPNIDGFMGRWFGLNFEEHEFDINVPLFKYLCLRNLSGKITHDTLRQYAVGFALRRFVVHNKVISNPSVVYESIDIHIILSRICMMQLSHQYNLCYNFSNIIKLLGPLRSLVTDIEMAMTSGLLSLLSEMINKTSGISIEQLTEWMANSNVSVFMNGICKHDFWAQLLRMSQVTEMESIRIVDIDRDVLADDLADITTCDHHTRACKHEEKKIMTRCACCNLKLCANVQYCECCKPKEADNFMKHSSWAETDQPVDFAISPETTIKAERALKLATRQIPESSRQEDIPTASTKDDTQRDEPTKTPIPVPTQAPKPYEASDGESWREVINRAVKLKVDKAKAMILPITDRVMQRLKEDEQAELVSKLGFEFVEHVINCADFERLVNDKDDTMYYMPHCAMGHSLLPRNTFEIVKRINIPNSGVNTCAIDAYNYTATKPVTRDECLAVVDKETALYQTDLLDLAMSREDNLIIVADSRCYVSRGDPNSDSYICIGFNEPQEARGIGHMMPIVIKRLEKNNQYFLHMQPGNITDRNMILATRYNQHTKVHTATEVDEFGNLVCELIYNYTVTETKSSNLAQSVKVQTLGDDVVLSNNSLTKIHDPDKDHIHVTIPRWMRRWTDKLQACLTGSCPLSALPDFRHTTSELPLNIEEAVEDRLLECMRSLCRINEACTTLQSKTIKRKINCTLIPWFKYSKLLIPNTMKTSLKKLDMCAVVVDNIMTKATVIGTDKTNLIVDIPIIVDKSVIVYEIKESSGSQIRMLCGLCQPTIDMPTVREKLRNAEVVLGPAGFGKSTMIGNQAKAGDLCVAMTSTSVRSLQAKVTASARVMSIEKANYTHQKTKTNLFVDEALMVDWLSIILLCTKDTKIKMFGAEHQIGLLDMSLTPGIRTIEPIIKHVSDNNIKRSKISYRIGEPLRTFIEPLEPGIVSGGTHKTTYTVTCLNDEQIENIGQAITRSRPDVIITPYQYNKAKIMSIDNRVPVETTHSFQGQEVMRSMVVLRSDVTGKWDLNGKPDYLNSALTRAKEHVDILIYGYPLLNVTRITDIMTVISGMQLLDVSTAYKPEETKQITIDEAKEIPENITLSNMHTLTENNIDTLNKLKPEMKGVRIHYKKINSGVEITANKFGLSVAKITNIDGNVTIDANEFVKRQIQSNLHTALIVPDEELGSLTGGMNKRILRLNIRTASKLRELNWVLDKTIDGTLQIKIDGGILIITKTTDCPLCAGIKAVYKNEKLIITNGWKDILTRDMYITYDGQLSVLSGIINWLEITTTDIPMDVGYSIEHLRDLRGDIMHSKWQLEERLTQVSKWILNAILMDEFPKCNTNNLANVNLYNSIASNLGATKVTHHNSVIPHKRLIIKKRSLLQSDQYVLADNKRPIAEVRPGNQVETWRVFIIACLADMKQDQQIKGIGMADIDIPGLLLPLSKHFAIGTEIKSLVAREINNINRLAATNSHDAIRLTTECYNAYRNEIMTRFPKLNINHGNYEMVQSHIEQILENIIVNMVSRIDKDAGELVVYSGPVPLVISMQGKYYVKIKIPKDNDPELMYHDQQMIMVKSMLSLFNSSRTGNKVDIVWNGQAECNRIICGVSLLSRTNEELKELVDEFTNVYGWVPIEEKSNYFTINHKDRVIGYRHGTFTRQIRNNLIERVADGRPLFTNPTTAHYVQCRTILEFMDHRLVRMEYVKIPESKVVTRCIGTHQDIFSEETVRVPWLNFDIPSVLTDKKMIIIKDLKIRRSLMRNLMLRLLTGDDSSESLIAYARTVESTQLITDRGIRDANTSDLVVTLNTAWYAYYIHNNYNAKFKMLISLINSAQAKPTLMRVLECIVPGLMNIAGKANQLVEGYCEKLITYLNSNINIVNQMKDVLSEAKRMNWSNDYDDRRLIKYYFDDEGGVGGWLDYRPPPSFGKEDDSGNREESTDSESNKGTDDEFFDANADDDHDEEPHVAEQQEPKEVSTEAAAVEPTQQEELPVDEPSVGARDSDVVSRLMDQDRFAGLSRDVINDTIQELAQTLGQEADNIGQEKIEYYLAAKWDRSMVQVRLTRPQFSLNRGSEPSPPVIEVTTRHTVPKLIWTYWNSMSVDYLIWCMINTWQHHNPDYRIVVLTPDSLRHVLSKSECEILAAQTPQFASDWTRLRILKEFGGIWLDISTIVTDSLDGIVTRCSKSRSGLYQICLNNRQAVNKVYESWLIVASSNNRLVDEWYNVTTQMMNYSKPNGDGALEWLCNKYGEVFKRAEQPIVPNLRKYLRLYITERIACSNTSLEPITTCNDEAKLTLWHDASLLQWTDMWGVYATTDAEANEIEIEIVKMIGKVRDIILNEYNKGRPYTDASYIGRMMSIMKTPGNETGVIKYNILYCDKLPIYKQGQARIPPTVMPAKYHSARVMIICIGSLGDITPMLAMRTMCEAREVSTVIVTHCDLIENLAIDRAHGLRCTSKELMDTAMRLYNDSSLDDKLSGVDIMNRIVEETKQIIHNYSSDDMNVIINAPFPMKSAISKVLKGNWLVANPFPPNWYREPLGNDSDYTLTTKFVLKASEELYETMDVTKLDCKSVKSVLLTYQWMAEETSNTSIGPLTINNACGNVTIPMTYKKIMISFGSCKDSIVWSDLASLIKNCVLTGHKVIVTCSAEGYLNNYKFRKVCTDLVGNLSIIENYSHNDLQNVDYMITHGGHGTILDCIYNNVVPIIYPLFADQYAWANRLSGMNMAIRLRSLTDTSDLREALSRGELVRKTCEKCSRMMNINLDDFIKWLKTSGLWLEDVRSLEYTGVLDNKKIFHRSKFNDRIGIYSIKKMIYRVLHDPETPSHCVKSCIVKWLGNENSVRFNLCSIPPVMKLQQEGVDYDTLIDGILSLGINCAIIDDNNTGTLVKLDNGPTIELLIDRSDLTWHCKLVEVLEYSVSKNMAVKCRPAVVSTTNMGPSIEKLKQEYTLLELADPMIMVMKHGKKFANNVRERLKSTNLTVLAPRSDIYIKLLSGVQNSIFYVCEVIMPDKPLSIGMITTETGWMTVNYLVEDNKLIVMGAGTFYETSVLVNMHLRYPSTTPTRIVSKPQQMYALNKQTSTITLTRRLIPRASEIMLVPQKEYTVIVAEFDNRSHHMHDELSVIQNATKVVVHDGRNGRIEDYITQYDAAINRPVIKMASRLYVTEFQDIAIQMRIEEMFNYKSMSRVNLSLKHLIEPKIVEYMTKVLRIKKNKVTLRQGMEILTNQMGSNELQTKITNSGLSNEDKLIVSMWLRQNPKLMVSHITAPIQNWDGRDTMISKTGNLIIHPMLTELISSQVAGTERLSWKVGTDRSVPGDWWALRNKMQGKTVEKVNDVMAINYLNIHEQESVTHHAEEVDYTEMIDLYIPPYQVIYTGSKLEPLYDFPDVTSMQLWDDTDQTDWLNIYAPMNECKIFTRELPGKIIEVEKATMTRWPIKSRAVITKVCFEEGRSIIGRLKSVMLVRTKTINPISFLEDFCDTYFNPNWRSQAAMYQENNLIIEESDVRAWIEDSKDSNKIVKELKELLAGEMLIKPMNDVNVHLKLESLLKANPINVTKEQQARVIVWQRKCVCALYARLFLKIKSRLKEILHEKIVYADGLTPDDISARVRLCNNVNGFFENDLTKQDRQTDRDIINMEMLVYIVLGANPSIISSWREMHEVWRFKSANYWGEGKEMRLSGQATTALGNVITNLQVHCKFVKKNSISMQLGLFLGDDMCMLFSEKPSIKNLRNDIACEFNMQSKDEWSYNGATFCSMILAKTSDTTAEVAADVVRLKFRYEVTNGAHEMNKENVAMRNQSYLMMIGDMPKTRDIIMKHGYVIKPVQWYGYDTMLAAVAEKYNMTHIQVEGYLHNLLEMIDKSRVYSHKFRVFSNKP</sequence>
<keyword evidence="10" id="KW-1185">Reference proteome</keyword>
<dbReference type="GeneID" id="11537865"/>
<dbReference type="GO" id="GO:0016787">
    <property type="term" value="F:hydrolase activity"/>
    <property type="evidence" value="ECO:0007669"/>
    <property type="project" value="UniProtKB-KW"/>
</dbReference>
<proteinExistence type="predicted"/>
<dbReference type="Pfam" id="PF00978">
    <property type="entry name" value="RdRP_2"/>
    <property type="match status" value="1"/>
</dbReference>
<evidence type="ECO:0000256" key="5">
    <source>
        <dbReference type="ARBA" id="ARBA00022840"/>
    </source>
</evidence>
<dbReference type="PANTHER" id="PTHR48050">
    <property type="entry name" value="STEROL 3-BETA-GLUCOSYLTRANSFERASE"/>
    <property type="match status" value="1"/>
</dbReference>
<keyword evidence="1" id="KW-0696">RNA-directed RNA polymerase</keyword>
<evidence type="ECO:0000256" key="2">
    <source>
        <dbReference type="ARBA" id="ARBA00022679"/>
    </source>
</evidence>
<evidence type="ECO:0000256" key="1">
    <source>
        <dbReference type="ARBA" id="ARBA00022484"/>
    </source>
</evidence>
<keyword evidence="4" id="KW-0378">Hydrolase</keyword>
<keyword evidence="2" id="KW-0808">Transferase</keyword>
<dbReference type="SUPFAM" id="SSF53756">
    <property type="entry name" value="UDP-Glycosyltransferase/glycogen phosphorylase"/>
    <property type="match status" value="1"/>
</dbReference>
<dbReference type="CDD" id="cd23255">
    <property type="entry name" value="Endornaviridae_RdRp"/>
    <property type="match status" value="1"/>
</dbReference>
<feature type="region of interest" description="Disordered" evidence="7">
    <location>
        <begin position="2435"/>
        <end position="2517"/>
    </location>
</feature>
<dbReference type="Pfam" id="PF05704">
    <property type="entry name" value="Caps_synth"/>
    <property type="match status" value="1"/>
</dbReference>
<dbReference type="GO" id="GO:0006351">
    <property type="term" value="P:DNA-templated transcription"/>
    <property type="evidence" value="ECO:0007669"/>
    <property type="project" value="InterPro"/>
</dbReference>
<dbReference type="InterPro" id="IPR002213">
    <property type="entry name" value="UDP_glucos_trans"/>
</dbReference>
<dbReference type="GO" id="GO:0005524">
    <property type="term" value="F:ATP binding"/>
    <property type="evidence" value="ECO:0007669"/>
    <property type="project" value="UniProtKB-KW"/>
</dbReference>
<feature type="compositionally biased region" description="Basic and acidic residues" evidence="7">
    <location>
        <begin position="818"/>
        <end position="838"/>
    </location>
</feature>
<evidence type="ECO:0000256" key="7">
    <source>
        <dbReference type="SAM" id="MobiDB-lite"/>
    </source>
</evidence>
<dbReference type="InterPro" id="IPR043502">
    <property type="entry name" value="DNA/RNA_pol_sf"/>
</dbReference>
<dbReference type="PROSITE" id="PS50507">
    <property type="entry name" value="RDRP_SSRNA_POS"/>
    <property type="match status" value="1"/>
</dbReference>
<dbReference type="GO" id="GO:0008194">
    <property type="term" value="F:UDP-glycosyltransferase activity"/>
    <property type="evidence" value="ECO:0007669"/>
    <property type="project" value="InterPro"/>
</dbReference>
<dbReference type="SUPFAM" id="SSF56672">
    <property type="entry name" value="DNA/RNA polymerases"/>
    <property type="match status" value="1"/>
</dbReference>
<dbReference type="GO" id="GO:0003723">
    <property type="term" value="F:RNA binding"/>
    <property type="evidence" value="ECO:0007669"/>
    <property type="project" value="InterPro"/>
</dbReference>
<dbReference type="RefSeq" id="YP_005086952.1">
    <property type="nucleotide sequence ID" value="NC_016648.1"/>
</dbReference>
<dbReference type="InterPro" id="IPR027351">
    <property type="entry name" value="(+)RNA_virus_helicase_core_dom"/>
</dbReference>
<dbReference type="Gene3D" id="3.40.50.300">
    <property type="entry name" value="P-loop containing nucleotide triphosphate hydrolases"/>
    <property type="match status" value="2"/>
</dbReference>
<dbReference type="InterPro" id="IPR007094">
    <property type="entry name" value="RNA-dir_pol_PSvirus"/>
</dbReference>
<organism evidence="9 10">
    <name type="scientific">Persea americana alphaendornavirus 1</name>
    <dbReference type="NCBI Taxonomy" id="1131702"/>
    <lineage>
        <taxon>Viruses</taxon>
        <taxon>Riboviria</taxon>
        <taxon>Orthornavirae</taxon>
        <taxon>Kitrinoviricota</taxon>
        <taxon>Alsuviricetes</taxon>
        <taxon>Martellivirales</taxon>
        <taxon>Endornaviridae</taxon>
        <taxon>Alphaendornavirus</taxon>
        <taxon>Alphaendornavirus perseae</taxon>
    </lineage>
</organism>
<evidence type="ECO:0000256" key="3">
    <source>
        <dbReference type="ARBA" id="ARBA00022695"/>
    </source>
</evidence>
<dbReference type="GO" id="GO:0039694">
    <property type="term" value="P:viral RNA genome replication"/>
    <property type="evidence" value="ECO:0007669"/>
    <property type="project" value="InterPro"/>
</dbReference>
<dbReference type="KEGG" id="vg:11537865"/>
<keyword evidence="3" id="KW-0548">Nucleotidyltransferase</keyword>
<dbReference type="InterPro" id="IPR001788">
    <property type="entry name" value="RNA-dep_RNA_pol_alsuvir"/>
</dbReference>
<evidence type="ECO:0000259" key="8">
    <source>
        <dbReference type="PROSITE" id="PS50507"/>
    </source>
</evidence>
<dbReference type="Pfam" id="PF01443">
    <property type="entry name" value="Viral_helicase1"/>
    <property type="match status" value="1"/>
</dbReference>
<feature type="compositionally biased region" description="Basic and acidic residues" evidence="7">
    <location>
        <begin position="2444"/>
        <end position="2465"/>
    </location>
</feature>
<feature type="region of interest" description="Disordered" evidence="7">
    <location>
        <begin position="810"/>
        <end position="858"/>
    </location>
</feature>
<dbReference type="InterPro" id="IPR008441">
    <property type="entry name" value="AfumC-like_glycosyl_Trfase"/>
</dbReference>
<dbReference type="Pfam" id="PF00201">
    <property type="entry name" value="UDPGT"/>
    <property type="match status" value="1"/>
</dbReference>
<feature type="domain" description="RdRp catalytic" evidence="8">
    <location>
        <begin position="4134"/>
        <end position="4247"/>
    </location>
</feature>
<feature type="compositionally biased region" description="Acidic residues" evidence="7">
    <location>
        <begin position="2466"/>
        <end position="2478"/>
    </location>
</feature>
<feature type="compositionally biased region" description="Basic and acidic residues" evidence="7">
    <location>
        <begin position="2479"/>
        <end position="2493"/>
    </location>
</feature>
<dbReference type="Proteomes" id="UP000242534">
    <property type="component" value="Segment"/>
</dbReference>
<keyword evidence="5" id="KW-0547">Nucleotide-binding</keyword>
<name>H2E9I3_9VIRU</name>
<dbReference type="SUPFAM" id="SSF53448">
    <property type="entry name" value="Nucleotide-diphospho-sugar transferases"/>
    <property type="match status" value="1"/>
</dbReference>
<evidence type="ECO:0000256" key="4">
    <source>
        <dbReference type="ARBA" id="ARBA00022801"/>
    </source>
</evidence>
<keyword evidence="5" id="KW-0067">ATP-binding</keyword>
<dbReference type="InterPro" id="IPR027417">
    <property type="entry name" value="P-loop_NTPase"/>
</dbReference>
<keyword evidence="6" id="KW-0693">Viral RNA replication</keyword>
<protein>
    <submittedName>
        <fullName evidence="9">Polyprotein</fullName>
    </submittedName>
</protein>
<dbReference type="EMBL" id="JN880414">
    <property type="protein sequence ID" value="AEX28369.1"/>
    <property type="molecule type" value="Genomic_RNA"/>
</dbReference>
<dbReference type="InterPro" id="IPR050426">
    <property type="entry name" value="Glycosyltransferase_28"/>
</dbReference>
<reference evidence="9 10" key="1">
    <citation type="journal article" date="2012" name="J. Virol.">
        <title>Complete genome sequence of a double-stranded RNA virus from avocado.</title>
        <authorList>
            <person name="Villanueva F."/>
            <person name="Sabanadzovic S."/>
            <person name="Valverde R.A."/>
            <person name="Navas-Castillo J."/>
        </authorList>
    </citation>
    <scope>NUCLEOTIDE SEQUENCE [LARGE SCALE GENOMIC DNA]</scope>
    <source>
        <strain evidence="9">Fuerte</strain>
    </source>
</reference>
<dbReference type="InterPro" id="IPR029044">
    <property type="entry name" value="Nucleotide-diphossugar_trans"/>
</dbReference>
<evidence type="ECO:0000313" key="10">
    <source>
        <dbReference type="Proteomes" id="UP000242534"/>
    </source>
</evidence>